<keyword evidence="2" id="KW-0560">Oxidoreductase</keyword>
<sequence length="352" mass="40265">MKKNIVGIQQIGVGLKDAREGWKWYRRAFGMDIKVFEDTATARLMHHYTNDKDCERYAALAMNMEGGGGFEVWQHTQMEPKPPVFDAKLGDTGIFITKMKCRNVLRAYDQHKKMGIDILGEPVLNPENRLHYYLKDPYNNIFEVLEDDRCFMKQKSLTGGVAGAVIGVSDIDKAMEVYSEILQYDDVVSDKSGVFEDFEPLPGGKEKYRRVLLEHKEHRTGPFSKLLGPTQIELVQSLERNPRKIFEKRIWGELGFIHLCFDIKGMEALQMECEARGFPFTVNSADSFDMGSAAGHFSYISDPDGTPIEFVETHKLPIIEKLGLYINLKKRAPQKPLPNWMVKTLTFSRVKD</sequence>
<dbReference type="OrthoDB" id="9795618at2"/>
<comment type="caution">
    <text evidence="2">The sequence shown here is derived from an EMBL/GenBank/DDBJ whole genome shotgun (WGS) entry which is preliminary data.</text>
</comment>
<dbReference type="GO" id="GO:0051213">
    <property type="term" value="F:dioxygenase activity"/>
    <property type="evidence" value="ECO:0007669"/>
    <property type="project" value="UniProtKB-KW"/>
</dbReference>
<reference evidence="2 3" key="1">
    <citation type="submission" date="2018-07" db="EMBL/GenBank/DDBJ databases">
        <title>Freshwater and sediment microbial communities from various areas in North America, analyzing microbe dynamics in response to fracking.</title>
        <authorList>
            <person name="Lamendella R."/>
        </authorList>
    </citation>
    <scope>NUCLEOTIDE SEQUENCE [LARGE SCALE GENOMIC DNA]</scope>
    <source>
        <strain evidence="2 3">160A</strain>
    </source>
</reference>
<dbReference type="InterPro" id="IPR004360">
    <property type="entry name" value="Glyas_Fos-R_dOase_dom"/>
</dbReference>
<dbReference type="InterPro" id="IPR029068">
    <property type="entry name" value="Glyas_Bleomycin-R_OHBP_Dase"/>
</dbReference>
<accession>A0A2T0XIP7</accession>
<dbReference type="Pfam" id="PF00903">
    <property type="entry name" value="Glyoxalase"/>
    <property type="match status" value="1"/>
</dbReference>
<organism evidence="2 3">
    <name type="scientific">Marinilabilia salmonicolor</name>
    <dbReference type="NCBI Taxonomy" id="989"/>
    <lineage>
        <taxon>Bacteria</taxon>
        <taxon>Pseudomonadati</taxon>
        <taxon>Bacteroidota</taxon>
        <taxon>Bacteroidia</taxon>
        <taxon>Marinilabiliales</taxon>
        <taxon>Marinilabiliaceae</taxon>
        <taxon>Marinilabilia</taxon>
    </lineage>
</organism>
<feature type="domain" description="VOC" evidence="1">
    <location>
        <begin position="7"/>
        <end position="147"/>
    </location>
</feature>
<keyword evidence="2" id="KW-0223">Dioxygenase</keyword>
<dbReference type="Gene3D" id="3.10.180.10">
    <property type="entry name" value="2,3-Dihydroxybiphenyl 1,2-Dioxygenase, domain 1"/>
    <property type="match status" value="2"/>
</dbReference>
<dbReference type="SUPFAM" id="SSF54593">
    <property type="entry name" value="Glyoxalase/Bleomycin resistance protein/Dihydroxybiphenyl dioxygenase"/>
    <property type="match status" value="2"/>
</dbReference>
<keyword evidence="3" id="KW-1185">Reference proteome</keyword>
<protein>
    <submittedName>
        <fullName evidence="2">Glyoxalase/bleomycin resistance protein/dioxygenase superfamily protein</fullName>
    </submittedName>
</protein>
<dbReference type="AlphaFoldDB" id="A0A2T0XIP7"/>
<proteinExistence type="predicted"/>
<gene>
    <name evidence="2" type="ORF">DFO77_10236</name>
</gene>
<evidence type="ECO:0000313" key="2">
    <source>
        <dbReference type="EMBL" id="RCW38882.1"/>
    </source>
</evidence>
<dbReference type="InterPro" id="IPR037523">
    <property type="entry name" value="VOC_core"/>
</dbReference>
<dbReference type="PROSITE" id="PS51819">
    <property type="entry name" value="VOC"/>
    <property type="match status" value="1"/>
</dbReference>
<dbReference type="EMBL" id="QPIZ01000002">
    <property type="protein sequence ID" value="RCW38882.1"/>
    <property type="molecule type" value="Genomic_DNA"/>
</dbReference>
<dbReference type="Proteomes" id="UP000252733">
    <property type="component" value="Unassembled WGS sequence"/>
</dbReference>
<evidence type="ECO:0000313" key="3">
    <source>
        <dbReference type="Proteomes" id="UP000252733"/>
    </source>
</evidence>
<evidence type="ECO:0000259" key="1">
    <source>
        <dbReference type="PROSITE" id="PS51819"/>
    </source>
</evidence>
<dbReference type="STRING" id="1168289.GCA_000259075_03131"/>
<name>A0A2T0XIP7_9BACT</name>
<dbReference type="RefSeq" id="WP_106153368.1">
    <property type="nucleotide sequence ID" value="NZ_PVTS01000009.1"/>
</dbReference>